<gene>
    <name evidence="1" type="ORF">MGAL_10B011057</name>
</gene>
<evidence type="ECO:0000313" key="1">
    <source>
        <dbReference type="EMBL" id="VDI04502.1"/>
    </source>
</evidence>
<dbReference type="EMBL" id="UYJE01001715">
    <property type="protein sequence ID" value="VDI04502.1"/>
    <property type="molecule type" value="Genomic_DNA"/>
</dbReference>
<dbReference type="AlphaFoldDB" id="A0A8B6CI74"/>
<dbReference type="Proteomes" id="UP000596742">
    <property type="component" value="Unassembled WGS sequence"/>
</dbReference>
<keyword evidence="2" id="KW-1185">Reference proteome</keyword>
<accession>A0A8B6CI74</accession>
<protein>
    <submittedName>
        <fullName evidence="1">Uncharacterized protein</fullName>
    </submittedName>
</protein>
<proteinExistence type="predicted"/>
<name>A0A8B6CI74_MYTGA</name>
<reference evidence="1" key="1">
    <citation type="submission" date="2018-11" db="EMBL/GenBank/DDBJ databases">
        <authorList>
            <person name="Alioto T."/>
            <person name="Alioto T."/>
        </authorList>
    </citation>
    <scope>NUCLEOTIDE SEQUENCE</scope>
</reference>
<organism evidence="1 2">
    <name type="scientific">Mytilus galloprovincialis</name>
    <name type="common">Mediterranean mussel</name>
    <dbReference type="NCBI Taxonomy" id="29158"/>
    <lineage>
        <taxon>Eukaryota</taxon>
        <taxon>Metazoa</taxon>
        <taxon>Spiralia</taxon>
        <taxon>Lophotrochozoa</taxon>
        <taxon>Mollusca</taxon>
        <taxon>Bivalvia</taxon>
        <taxon>Autobranchia</taxon>
        <taxon>Pteriomorphia</taxon>
        <taxon>Mytilida</taxon>
        <taxon>Mytiloidea</taxon>
        <taxon>Mytilidae</taxon>
        <taxon>Mytilinae</taxon>
        <taxon>Mytilus</taxon>
    </lineage>
</organism>
<comment type="caution">
    <text evidence="1">The sequence shown here is derived from an EMBL/GenBank/DDBJ whole genome shotgun (WGS) entry which is preliminary data.</text>
</comment>
<sequence>MEDPKQSSSQEDRHGRLMSRILMVCEGGYFSHYQSSAFLMEDPKQSSSQEDRHGRLMSRILMCLPYGGSLTIFWSRGQLNPNLLLHHMAENQSGEVEESKAPKTFKVDVKDIDGVSKIKSHTISLAPSLWRVLNNLLVKRTDMEE</sequence>
<evidence type="ECO:0000313" key="2">
    <source>
        <dbReference type="Proteomes" id="UP000596742"/>
    </source>
</evidence>